<feature type="compositionally biased region" description="Low complexity" evidence="8">
    <location>
        <begin position="853"/>
        <end position="881"/>
    </location>
</feature>
<feature type="compositionally biased region" description="Low complexity" evidence="8">
    <location>
        <begin position="538"/>
        <end position="548"/>
    </location>
</feature>
<evidence type="ECO:0000256" key="8">
    <source>
        <dbReference type="SAM" id="MobiDB-lite"/>
    </source>
</evidence>
<dbReference type="PANTHER" id="PTHR12663">
    <property type="entry name" value="ANDROGEN INDUCED INHIBITOR OF PROLIFERATION AS3 / PDS5-RELATED"/>
    <property type="match status" value="1"/>
</dbReference>
<feature type="compositionally biased region" description="Basic residues" evidence="8">
    <location>
        <begin position="471"/>
        <end position="482"/>
    </location>
</feature>
<dbReference type="Pfam" id="PF20168">
    <property type="entry name" value="PDS5"/>
    <property type="match status" value="1"/>
</dbReference>
<evidence type="ECO:0000256" key="1">
    <source>
        <dbReference type="ARBA" id="ARBA00004123"/>
    </source>
</evidence>
<keyword evidence="6" id="KW-0539">Nucleus</keyword>
<feature type="compositionally biased region" description="Basic and acidic residues" evidence="8">
    <location>
        <begin position="494"/>
        <end position="509"/>
    </location>
</feature>
<feature type="region of interest" description="Disordered" evidence="8">
    <location>
        <begin position="694"/>
        <end position="931"/>
    </location>
</feature>
<feature type="compositionally biased region" description="Basic and acidic residues" evidence="8">
    <location>
        <begin position="834"/>
        <end position="848"/>
    </location>
</feature>
<keyword evidence="10" id="KW-1185">Reference proteome</keyword>
<evidence type="ECO:0000313" key="10">
    <source>
        <dbReference type="Proteomes" id="UP000327013"/>
    </source>
</evidence>
<dbReference type="GO" id="GO:0035825">
    <property type="term" value="P:homologous recombination"/>
    <property type="evidence" value="ECO:0007669"/>
    <property type="project" value="UniProtKB-ARBA"/>
</dbReference>
<dbReference type="PANTHER" id="PTHR12663:SF3">
    <property type="entry name" value="SISTER CHROMATID COHESION PROTEIN PDS5 HOMOLOG C"/>
    <property type="match status" value="1"/>
</dbReference>
<feature type="compositionally biased region" description="Basic and acidic residues" evidence="8">
    <location>
        <begin position="755"/>
        <end position="789"/>
    </location>
</feature>
<proteinExistence type="predicted"/>
<dbReference type="GO" id="GO:0051301">
    <property type="term" value="P:cell division"/>
    <property type="evidence" value="ECO:0007669"/>
    <property type="project" value="UniProtKB-KW"/>
</dbReference>
<feature type="compositionally biased region" description="Basic and acidic residues" evidence="8">
    <location>
        <begin position="882"/>
        <end position="893"/>
    </location>
</feature>
<dbReference type="GO" id="GO:0006281">
    <property type="term" value="P:DNA repair"/>
    <property type="evidence" value="ECO:0007669"/>
    <property type="project" value="UniProtKB-KW"/>
</dbReference>
<feature type="compositionally biased region" description="Basic residues" evidence="8">
    <location>
        <begin position="922"/>
        <end position="931"/>
    </location>
</feature>
<feature type="compositionally biased region" description="Basic and acidic residues" evidence="8">
    <location>
        <begin position="808"/>
        <end position="826"/>
    </location>
</feature>
<feature type="region of interest" description="Disordered" evidence="8">
    <location>
        <begin position="279"/>
        <end position="639"/>
    </location>
</feature>
<dbReference type="CDD" id="cd20404">
    <property type="entry name" value="Tudor_Agenet_AtEML-like"/>
    <property type="match status" value="1"/>
</dbReference>
<feature type="compositionally biased region" description="Polar residues" evidence="8">
    <location>
        <begin position="345"/>
        <end position="354"/>
    </location>
</feature>
<dbReference type="GO" id="GO:0005634">
    <property type="term" value="C:nucleus"/>
    <property type="evidence" value="ECO:0007669"/>
    <property type="project" value="UniProtKB-SubCell"/>
</dbReference>
<keyword evidence="3" id="KW-0227">DNA damage</keyword>
<feature type="compositionally biased region" description="Basic and acidic residues" evidence="8">
    <location>
        <begin position="608"/>
        <end position="619"/>
    </location>
</feature>
<keyword evidence="4" id="KW-0498">Mitosis</keyword>
<name>A0A5N6R8T7_9ROSI</name>
<dbReference type="SUPFAM" id="SSF63748">
    <property type="entry name" value="Tudor/PWWP/MBT"/>
    <property type="match status" value="1"/>
</dbReference>
<dbReference type="Proteomes" id="UP000327013">
    <property type="component" value="Chromosome 5"/>
</dbReference>
<dbReference type="AlphaFoldDB" id="A0A5N6R8T7"/>
<evidence type="ECO:0000313" key="9">
    <source>
        <dbReference type="EMBL" id="KAE8056284.1"/>
    </source>
</evidence>
<feature type="compositionally biased region" description="Basic and acidic residues" evidence="8">
    <location>
        <begin position="403"/>
        <end position="415"/>
    </location>
</feature>
<keyword evidence="7" id="KW-0131">Cell cycle</keyword>
<protein>
    <recommendedName>
        <fullName evidence="11">Tudor domain-containing protein</fullName>
    </recommendedName>
</protein>
<keyword evidence="5" id="KW-0234">DNA repair</keyword>
<dbReference type="InterPro" id="IPR016024">
    <property type="entry name" value="ARM-type_fold"/>
</dbReference>
<organism evidence="9 10">
    <name type="scientific">Carpinus fangiana</name>
    <dbReference type="NCBI Taxonomy" id="176857"/>
    <lineage>
        <taxon>Eukaryota</taxon>
        <taxon>Viridiplantae</taxon>
        <taxon>Streptophyta</taxon>
        <taxon>Embryophyta</taxon>
        <taxon>Tracheophyta</taxon>
        <taxon>Spermatophyta</taxon>
        <taxon>Magnoliopsida</taxon>
        <taxon>eudicotyledons</taxon>
        <taxon>Gunneridae</taxon>
        <taxon>Pentapetalae</taxon>
        <taxon>rosids</taxon>
        <taxon>fabids</taxon>
        <taxon>Fagales</taxon>
        <taxon>Betulaceae</taxon>
        <taxon>Carpinus</taxon>
    </lineage>
</organism>
<comment type="subcellular location">
    <subcellularLocation>
        <location evidence="1">Nucleus</location>
    </subcellularLocation>
</comment>
<feature type="compositionally biased region" description="Low complexity" evidence="8">
    <location>
        <begin position="383"/>
        <end position="395"/>
    </location>
</feature>
<dbReference type="GO" id="GO:0000785">
    <property type="term" value="C:chromatin"/>
    <property type="evidence" value="ECO:0007669"/>
    <property type="project" value="TreeGrafter"/>
</dbReference>
<evidence type="ECO:0008006" key="11">
    <source>
        <dbReference type="Google" id="ProtNLM"/>
    </source>
</evidence>
<evidence type="ECO:0000256" key="6">
    <source>
        <dbReference type="ARBA" id="ARBA00023242"/>
    </source>
</evidence>
<evidence type="ECO:0000256" key="5">
    <source>
        <dbReference type="ARBA" id="ARBA00023204"/>
    </source>
</evidence>
<feature type="compositionally biased region" description="Low complexity" evidence="8">
    <location>
        <begin position="741"/>
        <end position="754"/>
    </location>
</feature>
<dbReference type="InterPro" id="IPR039776">
    <property type="entry name" value="Pds5"/>
</dbReference>
<feature type="compositionally biased region" description="Basic and acidic residues" evidence="8">
    <location>
        <begin position="331"/>
        <end position="344"/>
    </location>
</feature>
<dbReference type="EMBL" id="CM017325">
    <property type="protein sequence ID" value="KAE8056284.1"/>
    <property type="molecule type" value="Genomic_DNA"/>
</dbReference>
<dbReference type="OrthoDB" id="200660at2759"/>
<feature type="compositionally biased region" description="Basic and acidic residues" evidence="8">
    <location>
        <begin position="580"/>
        <end position="598"/>
    </location>
</feature>
<evidence type="ECO:0000256" key="3">
    <source>
        <dbReference type="ARBA" id="ARBA00022763"/>
    </source>
</evidence>
<gene>
    <name evidence="9" type="ORF">FH972_013070</name>
</gene>
<sequence length="931" mass="100781">MATSDTELEEQLLQAGNRLVDPPSSVDELLPLLDRVENCLSRVEQSPTKSMQNALSPSLKALVADKLFRHSDVDVKVAVASCISEITRITAPDAPYDDDQMKDIFQLIVSSFENLSDNSSRSYTKRTSILETVAKVRSCVVMLDLECDALILEMFQNFLKAIRDYHPENVFSSMETIMTLVIEESEDISLELLTPILDSVKKDNEEVLPLARKLAERVLESCTTKVKPYLIQAVKTLGISFDDYSKVVASICQETSGADEQNEVHATGKDMADERKSVGASLDESAPEDKERATAVVSSEQVDPAIQRSPTLVMSNGVAETGEDDSLPHSNSEKKQEHDHHTDQSKSMNTSSNVEPDGLDTEKEINTELKPEETTKKRGRKFSSSAKSTDPSDSSLIDDEVETEKLPENKSHSEDVPSSPVKDPSVEAAGSTENEKEAGIKPSSPKALENESGNVASQSPSGSLPDESHSKKASGRQKKKGNMNKEATPSADNVSKKASEGTSDSEIKPNRRGKKVHGDISNENKTPTAVDASKKESASLSSEAKPLKQSARKVDGSSKIGDGPLSKQLEDKKKRGRGKTISEKDVTKSSAKDDDKKMVTSPKSLAKSTKDDRSLEETPKANSKRKRTPDKEKDSDDYGENLVGSKIKVWWPKDRMFYEGVVDSFVSETKKHKVLYTDGDEETLYLKKEKWELIGGDSGSDGEQATDHRSPDAPTKTSSKKKLKIISDELSKHGKMDASPKKSGSSSKSKGTSSKSDRKSRGGKLKDDSLRTLSKSDDISSSKSKDHAPRSGTSKSVDAAPKLAGKSKNSDPEIPKTGKSKDDDTGTLRTSTKSKQDIAKTGKSKQDTPKSASISKGKNPKSGGKSSANNGTGKVKSGSSSKMKESEDTKENSSDSAKVPESTAKGKSPNSSKGQGSDSKSGKKRRRGAKS</sequence>
<keyword evidence="2" id="KW-0132">Cell division</keyword>
<feature type="compositionally biased region" description="Polar residues" evidence="8">
    <location>
        <begin position="451"/>
        <end position="462"/>
    </location>
</feature>
<feature type="compositionally biased region" description="Basic and acidic residues" evidence="8">
    <location>
        <begin position="360"/>
        <end position="376"/>
    </location>
</feature>
<dbReference type="SUPFAM" id="SSF48371">
    <property type="entry name" value="ARM repeat"/>
    <property type="match status" value="1"/>
</dbReference>
<dbReference type="Gene3D" id="2.30.30.140">
    <property type="match status" value="1"/>
</dbReference>
<dbReference type="GO" id="GO:0007064">
    <property type="term" value="P:mitotic sister chromatid cohesion"/>
    <property type="evidence" value="ECO:0007669"/>
    <property type="project" value="InterPro"/>
</dbReference>
<evidence type="ECO:0000256" key="4">
    <source>
        <dbReference type="ARBA" id="ARBA00022776"/>
    </source>
</evidence>
<accession>A0A5N6R8T7</accession>
<reference evidence="9 10" key="1">
    <citation type="submission" date="2019-06" db="EMBL/GenBank/DDBJ databases">
        <title>A chromosomal-level reference genome of Carpinus fangiana (Coryloideae, Betulaceae).</title>
        <authorList>
            <person name="Yang X."/>
            <person name="Wang Z."/>
            <person name="Zhang L."/>
            <person name="Hao G."/>
            <person name="Liu J."/>
            <person name="Yang Y."/>
        </authorList>
    </citation>
    <scope>NUCLEOTIDE SEQUENCE [LARGE SCALE GENOMIC DNA]</scope>
    <source>
        <strain evidence="9">Cfa_2016G</strain>
        <tissue evidence="9">Leaf</tissue>
    </source>
</reference>
<evidence type="ECO:0000256" key="7">
    <source>
        <dbReference type="ARBA" id="ARBA00023306"/>
    </source>
</evidence>
<feature type="compositionally biased region" description="Basic and acidic residues" evidence="8">
    <location>
        <begin position="725"/>
        <end position="740"/>
    </location>
</feature>
<evidence type="ECO:0000256" key="2">
    <source>
        <dbReference type="ARBA" id="ARBA00022618"/>
    </source>
</evidence>